<protein>
    <submittedName>
        <fullName evidence="8">23S rRNA (Uracil(1939)-C(5))-methyltransferase RlmD</fullName>
        <ecNumber evidence="8">2.1.1.190</ecNumber>
    </submittedName>
</protein>
<keyword evidence="2 6" id="KW-0489">Methyltransferase</keyword>
<name>A0A1S1NWK5_9GAMM</name>
<keyword evidence="9" id="KW-1185">Reference proteome</keyword>
<evidence type="ECO:0000313" key="8">
    <source>
        <dbReference type="EMBL" id="QEL11000.1"/>
    </source>
</evidence>
<evidence type="ECO:0000313" key="9">
    <source>
        <dbReference type="Proteomes" id="UP000322553"/>
    </source>
</evidence>
<evidence type="ECO:0000256" key="2">
    <source>
        <dbReference type="ARBA" id="ARBA00022603"/>
    </source>
</evidence>
<dbReference type="AlphaFoldDB" id="A0A1S1NWK5"/>
<dbReference type="STRING" id="657387.BH688_03825"/>
<dbReference type="EMBL" id="CP043420">
    <property type="protein sequence ID" value="QEL11000.1"/>
    <property type="molecule type" value="Genomic_DNA"/>
</dbReference>
<reference evidence="8 9" key="1">
    <citation type="submission" date="2019-08" db="EMBL/GenBank/DDBJ databases">
        <title>Complete genome sequence of Kushneria sp. YCWA18, a halophilic phosphate-solubilizing bacterium isolated from Daqiao saltern in China.</title>
        <authorList>
            <person name="Du G.-X."/>
            <person name="Qu L.-Y."/>
        </authorList>
    </citation>
    <scope>NUCLEOTIDE SEQUENCE [LARGE SCALE GENOMIC DNA]</scope>
    <source>
        <strain evidence="8 9">YCWA18</strain>
    </source>
</reference>
<keyword evidence="3 6" id="KW-0808">Transferase</keyword>
<evidence type="ECO:0000256" key="4">
    <source>
        <dbReference type="ARBA" id="ARBA00022691"/>
    </source>
</evidence>
<dbReference type="Gene3D" id="3.40.50.150">
    <property type="entry name" value="Vaccinia Virus protein VP39"/>
    <property type="match status" value="1"/>
</dbReference>
<dbReference type="GO" id="GO:0051539">
    <property type="term" value="F:4 iron, 4 sulfur cluster binding"/>
    <property type="evidence" value="ECO:0007669"/>
    <property type="project" value="UniProtKB-KW"/>
</dbReference>
<dbReference type="RefSeq" id="WP_070977879.1">
    <property type="nucleotide sequence ID" value="NZ_CP043420.1"/>
</dbReference>
<keyword evidence="5" id="KW-0411">Iron-sulfur</keyword>
<dbReference type="Gene3D" id="2.40.50.140">
    <property type="entry name" value="Nucleic acid-binding proteins"/>
    <property type="match status" value="1"/>
</dbReference>
<organism evidence="8 9">
    <name type="scientific">Kushneria phosphatilytica</name>
    <dbReference type="NCBI Taxonomy" id="657387"/>
    <lineage>
        <taxon>Bacteria</taxon>
        <taxon>Pseudomonadati</taxon>
        <taxon>Pseudomonadota</taxon>
        <taxon>Gammaproteobacteria</taxon>
        <taxon>Oceanospirillales</taxon>
        <taxon>Halomonadaceae</taxon>
        <taxon>Kushneria</taxon>
    </lineage>
</organism>
<feature type="binding site" evidence="6">
    <location>
        <position position="396"/>
    </location>
    <ligand>
        <name>S-adenosyl-L-methionine</name>
        <dbReference type="ChEBI" id="CHEBI:59789"/>
    </ligand>
</feature>
<feature type="active site" description="Nucleophile" evidence="6">
    <location>
        <position position="422"/>
    </location>
</feature>
<evidence type="ECO:0000256" key="6">
    <source>
        <dbReference type="PROSITE-ProRule" id="PRU01024"/>
    </source>
</evidence>
<feature type="active site" evidence="7">
    <location>
        <position position="422"/>
    </location>
</feature>
<feature type="binding site" evidence="6">
    <location>
        <position position="297"/>
    </location>
    <ligand>
        <name>S-adenosyl-L-methionine</name>
        <dbReference type="ChEBI" id="CHEBI:59789"/>
    </ligand>
</feature>
<dbReference type="InterPro" id="IPR012340">
    <property type="entry name" value="NA-bd_OB-fold"/>
</dbReference>
<evidence type="ECO:0000256" key="1">
    <source>
        <dbReference type="ARBA" id="ARBA00022485"/>
    </source>
</evidence>
<dbReference type="PROSITE" id="PS51687">
    <property type="entry name" value="SAM_MT_RNA_M5U"/>
    <property type="match status" value="1"/>
</dbReference>
<proteinExistence type="inferred from homology"/>
<dbReference type="PROSITE" id="PS01230">
    <property type="entry name" value="TRMA_1"/>
    <property type="match status" value="1"/>
</dbReference>
<dbReference type="Pfam" id="PF05958">
    <property type="entry name" value="tRNA_U5-meth_tr"/>
    <property type="match status" value="1"/>
</dbReference>
<dbReference type="Gene3D" id="2.40.50.1070">
    <property type="match status" value="1"/>
</dbReference>
<evidence type="ECO:0000256" key="7">
    <source>
        <dbReference type="PROSITE-ProRule" id="PRU10015"/>
    </source>
</evidence>
<dbReference type="InterPro" id="IPR010280">
    <property type="entry name" value="U5_MeTrfase_fam"/>
</dbReference>
<dbReference type="KEGG" id="kuy:FY550_07580"/>
<dbReference type="SUPFAM" id="SSF50249">
    <property type="entry name" value="Nucleic acid-binding proteins"/>
    <property type="match status" value="1"/>
</dbReference>
<dbReference type="InterPro" id="IPR029063">
    <property type="entry name" value="SAM-dependent_MTases_sf"/>
</dbReference>
<gene>
    <name evidence="8" type="primary">rlmD</name>
    <name evidence="8" type="ORF">FY550_07580</name>
</gene>
<dbReference type="EC" id="2.1.1.190" evidence="8"/>
<evidence type="ECO:0000256" key="5">
    <source>
        <dbReference type="ARBA" id="ARBA00023014"/>
    </source>
</evidence>
<keyword evidence="1" id="KW-0408">Iron</keyword>
<dbReference type="OrthoDB" id="9804590at2"/>
<dbReference type="InterPro" id="IPR030390">
    <property type="entry name" value="MeTrfase_TrmA_AS"/>
</dbReference>
<dbReference type="CDD" id="cd02440">
    <property type="entry name" value="AdoMet_MTases"/>
    <property type="match status" value="1"/>
</dbReference>
<dbReference type="PANTHER" id="PTHR11061:SF49">
    <property type="entry name" value="23S RRNA (URACIL(1939)-C(5))-METHYLTRANSFERASE RLMD"/>
    <property type="match status" value="1"/>
</dbReference>
<dbReference type="GO" id="GO:0070475">
    <property type="term" value="P:rRNA base methylation"/>
    <property type="evidence" value="ECO:0007669"/>
    <property type="project" value="TreeGrafter"/>
</dbReference>
<feature type="binding site" evidence="6">
    <location>
        <position position="347"/>
    </location>
    <ligand>
        <name>S-adenosyl-L-methionine</name>
        <dbReference type="ChEBI" id="CHEBI:59789"/>
    </ligand>
</feature>
<feature type="binding site" evidence="6">
    <location>
        <position position="326"/>
    </location>
    <ligand>
        <name>S-adenosyl-L-methionine</name>
        <dbReference type="ChEBI" id="CHEBI:59789"/>
    </ligand>
</feature>
<keyword evidence="1" id="KW-0479">Metal-binding</keyword>
<sequence>MAKLGVRRPVAERQKRRRGKNAGECRRQEEDGLLTIERQAHDGRGVTRNAHGKTVFVERALPGERLIPAVHAEHRRYDEAHVRELLATAPERVTPHCRHFGQCGGCDLQHQALSAQQAHRQAVLVEQFAHHDLTLPDVELISCDDDRSGYGYRRRARLGVRVDHEAALYFGFRRRGQDMLFNIEQCPILVPRLEALLLPLRRHLDQLEAPRRVGHVELLQLDDQCCLSIRQLREVPGDIERWRRFAAEHQLALVMNIGRDDMTSHRLDNGAPLQQTLEVGQKREKVTLELSPGDFLQANAAVNQALVDTVLDWSAVTAEELVFDLFAGIGNFSLPLAAAGACVTAVEGRASMVESLRRNAELNGLSQQLTATRADLGEPQVLKDESLSKAGLVVLDPPRHGARSIVSRLAVARPERVIYVSCDPATLARDVRTLVDGGYRIERAAVVDMFPQTAHQESVLLLRRTDRTAI</sequence>
<dbReference type="SUPFAM" id="SSF53335">
    <property type="entry name" value="S-adenosyl-L-methionine-dependent methyltransferases"/>
    <property type="match status" value="1"/>
</dbReference>
<dbReference type="Proteomes" id="UP000322553">
    <property type="component" value="Chromosome"/>
</dbReference>
<dbReference type="GO" id="GO:0070041">
    <property type="term" value="F:rRNA (uridine-C5-)-methyltransferase activity"/>
    <property type="evidence" value="ECO:0007669"/>
    <property type="project" value="TreeGrafter"/>
</dbReference>
<comment type="similarity">
    <text evidence="6">Belongs to the class I-like SAM-binding methyltransferase superfamily. RNA M5U methyltransferase family.</text>
</comment>
<evidence type="ECO:0000256" key="3">
    <source>
        <dbReference type="ARBA" id="ARBA00022679"/>
    </source>
</evidence>
<accession>A0A1S1NWK5</accession>
<keyword evidence="4 6" id="KW-0949">S-adenosyl-L-methionine</keyword>
<dbReference type="NCBIfam" id="TIGR00479">
    <property type="entry name" value="rumA"/>
    <property type="match status" value="1"/>
</dbReference>
<dbReference type="PANTHER" id="PTHR11061">
    <property type="entry name" value="RNA M5U METHYLTRANSFERASE"/>
    <property type="match status" value="1"/>
</dbReference>
<keyword evidence="1" id="KW-0004">4Fe-4S</keyword>